<gene>
    <name evidence="7" type="primary">pth</name>
    <name evidence="11" type="ORF">IHV25_02540</name>
</gene>
<evidence type="ECO:0000256" key="10">
    <source>
        <dbReference type="SAM" id="MobiDB-lite"/>
    </source>
</evidence>
<dbReference type="EMBL" id="JACZHT010000001">
    <property type="protein sequence ID" value="MBE1236530.1"/>
    <property type="molecule type" value="Genomic_DNA"/>
</dbReference>
<feature type="binding site" evidence="7">
    <location>
        <position position="14"/>
    </location>
    <ligand>
        <name>tRNA</name>
        <dbReference type="ChEBI" id="CHEBI:17843"/>
    </ligand>
</feature>
<feature type="site" description="Stabilizes the basic form of H active site to accept a proton" evidence="7">
    <location>
        <position position="91"/>
    </location>
</feature>
<dbReference type="Gene3D" id="3.40.50.1470">
    <property type="entry name" value="Peptidyl-tRNA hydrolase"/>
    <property type="match status" value="1"/>
</dbReference>
<dbReference type="GO" id="GO:0005737">
    <property type="term" value="C:cytoplasm"/>
    <property type="evidence" value="ECO:0007669"/>
    <property type="project" value="UniProtKB-SubCell"/>
</dbReference>
<feature type="binding site" evidence="7">
    <location>
        <position position="66"/>
    </location>
    <ligand>
        <name>tRNA</name>
        <dbReference type="ChEBI" id="CHEBI:17843"/>
    </ligand>
</feature>
<dbReference type="GO" id="GO:0004045">
    <property type="term" value="F:peptidyl-tRNA hydrolase activity"/>
    <property type="evidence" value="ECO:0007669"/>
    <property type="project" value="UniProtKB-UniRule"/>
</dbReference>
<keyword evidence="4 7" id="KW-0694">RNA-binding</keyword>
<feature type="binding site" evidence="7">
    <location>
        <position position="64"/>
    </location>
    <ligand>
        <name>tRNA</name>
        <dbReference type="ChEBI" id="CHEBI:17843"/>
    </ligand>
</feature>
<evidence type="ECO:0000256" key="4">
    <source>
        <dbReference type="ARBA" id="ARBA00022884"/>
    </source>
</evidence>
<comment type="catalytic activity">
    <reaction evidence="7 8">
        <text>an N-acyl-L-alpha-aminoacyl-tRNA + H2O = an N-acyl-L-amino acid + a tRNA + H(+)</text>
        <dbReference type="Rhea" id="RHEA:54448"/>
        <dbReference type="Rhea" id="RHEA-COMP:10123"/>
        <dbReference type="Rhea" id="RHEA-COMP:13883"/>
        <dbReference type="ChEBI" id="CHEBI:15377"/>
        <dbReference type="ChEBI" id="CHEBI:15378"/>
        <dbReference type="ChEBI" id="CHEBI:59874"/>
        <dbReference type="ChEBI" id="CHEBI:78442"/>
        <dbReference type="ChEBI" id="CHEBI:138191"/>
        <dbReference type="EC" id="3.1.1.29"/>
    </reaction>
</comment>
<dbReference type="InterPro" id="IPR001328">
    <property type="entry name" value="Pept_tRNA_hydro"/>
</dbReference>
<evidence type="ECO:0000256" key="5">
    <source>
        <dbReference type="ARBA" id="ARBA00038063"/>
    </source>
</evidence>
<dbReference type="HAMAP" id="MF_00083">
    <property type="entry name" value="Pept_tRNA_hydro_bact"/>
    <property type="match status" value="1"/>
</dbReference>
<evidence type="ECO:0000313" key="11">
    <source>
        <dbReference type="EMBL" id="MBE1236530.1"/>
    </source>
</evidence>
<accession>A0A8J6YLD5</accession>
<keyword evidence="7" id="KW-0963">Cytoplasm</keyword>
<evidence type="ECO:0000256" key="6">
    <source>
        <dbReference type="ARBA" id="ARBA00050038"/>
    </source>
</evidence>
<dbReference type="Pfam" id="PF01195">
    <property type="entry name" value="Pept_tRNA_hydro"/>
    <property type="match status" value="1"/>
</dbReference>
<dbReference type="RefSeq" id="WP_192533384.1">
    <property type="nucleotide sequence ID" value="NZ_JACZHT010000001.1"/>
</dbReference>
<sequence>MKLLVGLGNPGSQYEGNRHNVGFMALEALASAYGIGPFRSRFQGDFADGRIGNERVLMLMPGTYMNRSGQSVGEAARFYKIPPSDIIVFHDDLDLAFARVRVKQGGGHGGHNGLRDLDAHIGADYWRVRLGIGHPGDKARVHGHVLSDFSKAERAEIDTLLGGLAKAFPLMLAGDASGMTSRLAVLTKPPRKPGAAKTGTPDPAGPDTARTKDPAGDGPRSRPAPPSAPLGPDAPADTGLAQALMRALLKRGDR</sequence>
<reference evidence="11" key="1">
    <citation type="submission" date="2020-10" db="EMBL/GenBank/DDBJ databases">
        <title>Genome sequence of the unusual species of purple photosynthetic bacteria, Phaeovibrio sulfidiphilus DSM 23193, type strain.</title>
        <authorList>
            <person name="Kyndt J.A."/>
            <person name="Meyer T.E."/>
        </authorList>
    </citation>
    <scope>NUCLEOTIDE SEQUENCE</scope>
    <source>
        <strain evidence="11">DSM 23193</strain>
    </source>
</reference>
<keyword evidence="3 7" id="KW-0378">Hydrolase</keyword>
<dbReference type="InterPro" id="IPR036416">
    <property type="entry name" value="Pept_tRNA_hydro_sf"/>
</dbReference>
<evidence type="ECO:0000313" key="12">
    <source>
        <dbReference type="Proteomes" id="UP000631034"/>
    </source>
</evidence>
<comment type="similarity">
    <text evidence="5 7 9">Belongs to the PTH family.</text>
</comment>
<keyword evidence="2 7" id="KW-0820">tRNA-binding</keyword>
<organism evidence="11 12">
    <name type="scientific">Phaeovibrio sulfidiphilus</name>
    <dbReference type="NCBI Taxonomy" id="1220600"/>
    <lineage>
        <taxon>Bacteria</taxon>
        <taxon>Pseudomonadati</taxon>
        <taxon>Pseudomonadota</taxon>
        <taxon>Alphaproteobacteria</taxon>
        <taxon>Rhodospirillales</taxon>
        <taxon>Rhodospirillaceae</taxon>
        <taxon>Phaeovibrio</taxon>
    </lineage>
</organism>
<dbReference type="FunFam" id="3.40.50.1470:FF:000001">
    <property type="entry name" value="Peptidyl-tRNA hydrolase"/>
    <property type="match status" value="1"/>
</dbReference>
<dbReference type="PANTHER" id="PTHR17224:SF1">
    <property type="entry name" value="PEPTIDYL-TRNA HYDROLASE"/>
    <property type="match status" value="1"/>
</dbReference>
<evidence type="ECO:0000256" key="3">
    <source>
        <dbReference type="ARBA" id="ARBA00022801"/>
    </source>
</evidence>
<evidence type="ECO:0000256" key="9">
    <source>
        <dbReference type="RuleBase" id="RU004320"/>
    </source>
</evidence>
<keyword evidence="12" id="KW-1185">Reference proteome</keyword>
<comment type="function">
    <text evidence="7">Hydrolyzes ribosome-free peptidyl-tRNAs (with 1 or more amino acids incorporated), which drop off the ribosome during protein synthesis, or as a result of ribosome stalling.</text>
</comment>
<feature type="region of interest" description="Disordered" evidence="10">
    <location>
        <begin position="187"/>
        <end position="239"/>
    </location>
</feature>
<dbReference type="CDD" id="cd00462">
    <property type="entry name" value="PTH"/>
    <property type="match status" value="1"/>
</dbReference>
<evidence type="ECO:0000256" key="1">
    <source>
        <dbReference type="ARBA" id="ARBA00013260"/>
    </source>
</evidence>
<dbReference type="AlphaFoldDB" id="A0A8J6YLD5"/>
<evidence type="ECO:0000256" key="2">
    <source>
        <dbReference type="ARBA" id="ARBA00022555"/>
    </source>
</evidence>
<dbReference type="EC" id="3.1.1.29" evidence="1 7"/>
<dbReference type="GO" id="GO:0000049">
    <property type="term" value="F:tRNA binding"/>
    <property type="evidence" value="ECO:0007669"/>
    <property type="project" value="UniProtKB-UniRule"/>
</dbReference>
<feature type="site" description="Discriminates between blocked and unblocked aminoacyl-tRNA" evidence="7">
    <location>
        <position position="9"/>
    </location>
</feature>
<evidence type="ECO:0000256" key="7">
    <source>
        <dbReference type="HAMAP-Rule" id="MF_00083"/>
    </source>
</evidence>
<evidence type="ECO:0000256" key="8">
    <source>
        <dbReference type="RuleBase" id="RU000673"/>
    </source>
</evidence>
<dbReference type="Proteomes" id="UP000631034">
    <property type="component" value="Unassembled WGS sequence"/>
</dbReference>
<comment type="caution">
    <text evidence="11">The sequence shown here is derived from an EMBL/GenBank/DDBJ whole genome shotgun (WGS) entry which is preliminary data.</text>
</comment>
<dbReference type="NCBIfam" id="TIGR00447">
    <property type="entry name" value="pth"/>
    <property type="match status" value="1"/>
</dbReference>
<comment type="function">
    <text evidence="7">Catalyzes the release of premature peptidyl moieties from peptidyl-tRNA molecules trapped in stalled 50S ribosomal subunits, and thus maintains levels of free tRNAs and 50S ribosomes.</text>
</comment>
<protein>
    <recommendedName>
        <fullName evidence="6 7">Peptidyl-tRNA hydrolase</fullName>
        <shortName evidence="7">Pth</shortName>
        <ecNumber evidence="1 7">3.1.1.29</ecNumber>
    </recommendedName>
</protein>
<dbReference type="InterPro" id="IPR018171">
    <property type="entry name" value="Pept_tRNA_hydro_CS"/>
</dbReference>
<dbReference type="GO" id="GO:0006515">
    <property type="term" value="P:protein quality control for misfolded or incompletely synthesized proteins"/>
    <property type="evidence" value="ECO:0007669"/>
    <property type="project" value="UniProtKB-UniRule"/>
</dbReference>
<feature type="binding site" evidence="7">
    <location>
        <position position="112"/>
    </location>
    <ligand>
        <name>tRNA</name>
        <dbReference type="ChEBI" id="CHEBI:17843"/>
    </ligand>
</feature>
<dbReference type="SUPFAM" id="SSF53178">
    <property type="entry name" value="Peptidyl-tRNA hydrolase-like"/>
    <property type="match status" value="1"/>
</dbReference>
<proteinExistence type="inferred from homology"/>
<dbReference type="PANTHER" id="PTHR17224">
    <property type="entry name" value="PEPTIDYL-TRNA HYDROLASE"/>
    <property type="match status" value="1"/>
</dbReference>
<comment type="subcellular location">
    <subcellularLocation>
        <location evidence="7">Cytoplasm</location>
    </subcellularLocation>
</comment>
<dbReference type="PROSITE" id="PS01196">
    <property type="entry name" value="PEPT_TRNA_HYDROL_2"/>
    <property type="match status" value="1"/>
</dbReference>
<dbReference type="GO" id="GO:0072344">
    <property type="term" value="P:rescue of stalled ribosome"/>
    <property type="evidence" value="ECO:0007669"/>
    <property type="project" value="UniProtKB-UniRule"/>
</dbReference>
<dbReference type="PROSITE" id="PS01195">
    <property type="entry name" value="PEPT_TRNA_HYDROL_1"/>
    <property type="match status" value="1"/>
</dbReference>
<name>A0A8J6YLD5_9PROT</name>
<comment type="subunit">
    <text evidence="7">Monomer.</text>
</comment>
<feature type="active site" description="Proton acceptor" evidence="7">
    <location>
        <position position="19"/>
    </location>
</feature>